<dbReference type="InterPro" id="IPR002500">
    <property type="entry name" value="PAPS_reduct_dom"/>
</dbReference>
<dbReference type="SUPFAM" id="SSF52402">
    <property type="entry name" value="Adenine nucleotide alpha hydrolases-like"/>
    <property type="match status" value="1"/>
</dbReference>
<organism evidence="6 7">
    <name type="scientific">Achlya hypogyna</name>
    <name type="common">Oomycete</name>
    <name type="synonym">Protoachlya hypogyna</name>
    <dbReference type="NCBI Taxonomy" id="1202772"/>
    <lineage>
        <taxon>Eukaryota</taxon>
        <taxon>Sar</taxon>
        <taxon>Stramenopiles</taxon>
        <taxon>Oomycota</taxon>
        <taxon>Saprolegniomycetes</taxon>
        <taxon>Saprolegniales</taxon>
        <taxon>Achlyaceae</taxon>
        <taxon>Achlya</taxon>
    </lineage>
</organism>
<dbReference type="OrthoDB" id="7869097at2759"/>
<dbReference type="InterPro" id="IPR002109">
    <property type="entry name" value="Glutaredoxin"/>
</dbReference>
<feature type="domain" description="Phosphoadenosine phosphosulphate reductase" evidence="5">
    <location>
        <begin position="43"/>
        <end position="216"/>
    </location>
</feature>
<comment type="pathway">
    <text evidence="3">Sulfur metabolism; hydrogen sulfide biosynthesis; sulfite from sulfate.</text>
</comment>
<dbReference type="CDD" id="cd23945">
    <property type="entry name" value="PAPS_reductase"/>
    <property type="match status" value="1"/>
</dbReference>
<dbReference type="GO" id="GO:0005737">
    <property type="term" value="C:cytoplasm"/>
    <property type="evidence" value="ECO:0007669"/>
    <property type="project" value="TreeGrafter"/>
</dbReference>
<evidence type="ECO:0000256" key="1">
    <source>
        <dbReference type="ARBA" id="ARBA00009732"/>
    </source>
</evidence>
<dbReference type="HAMAP" id="MF_00063">
    <property type="entry name" value="CysH"/>
    <property type="match status" value="1"/>
</dbReference>
<dbReference type="InterPro" id="IPR004511">
    <property type="entry name" value="PAPS/APS_Rdtase"/>
</dbReference>
<dbReference type="AlphaFoldDB" id="A0A1V9ZJW6"/>
<evidence type="ECO:0000313" key="6">
    <source>
        <dbReference type="EMBL" id="OQR98266.1"/>
    </source>
</evidence>
<comment type="caution">
    <text evidence="6">The sequence shown here is derived from an EMBL/GenBank/DDBJ whole genome shotgun (WGS) entry which is preliminary data.</text>
</comment>
<accession>A0A1V9ZJW6</accession>
<sequence>MEARDNQADTALEALVADANAHLAGKTAVEVVAWACETFGDSIVLSSSFGVQSALMLHLVTSVKPAVPVVWIDTGYLFPETYAFAHELTDRLRLNLQVFQSKLSPARMEALHGRLWEVETIEAHRQYGYLRKVEPMERALRELNASALLVGLRAQQTAHRQSLDVVHLHNGRVKICPILHWTDADVNEYMVANNLPYHPLKAVGYETIGDTHSSRPVSKHDAVRDTRFRGIAQECGLHVNWSTPTDETRPAEPLDTSTVVVYSRPGCRYCHEAKAVLTAAKMSFKELVVDQDISYAHLCDQIGKAVQTVPQIFVRGKYVGGCAELKVFLNV</sequence>
<dbReference type="PANTHER" id="PTHR46509">
    <property type="entry name" value="PHOSPHOADENOSINE PHOSPHOSULFATE REDUCTASE"/>
    <property type="match status" value="1"/>
</dbReference>
<protein>
    <submittedName>
        <fullName evidence="6">Phosphoadenosine phosphosulfate reductase</fullName>
    </submittedName>
</protein>
<dbReference type="NCBIfam" id="NF002537">
    <property type="entry name" value="PRK02090.1"/>
    <property type="match status" value="1"/>
</dbReference>
<dbReference type="InterPro" id="IPR014025">
    <property type="entry name" value="Glutaredoxin_subgr"/>
</dbReference>
<dbReference type="InterPro" id="IPR036249">
    <property type="entry name" value="Thioredoxin-like_sf"/>
</dbReference>
<dbReference type="EMBL" id="JNBR01000088">
    <property type="protein sequence ID" value="OQR98266.1"/>
    <property type="molecule type" value="Genomic_DNA"/>
</dbReference>
<dbReference type="Gene3D" id="3.40.50.620">
    <property type="entry name" value="HUPs"/>
    <property type="match status" value="1"/>
</dbReference>
<dbReference type="Gene3D" id="3.40.30.10">
    <property type="entry name" value="Glutaredoxin"/>
    <property type="match status" value="1"/>
</dbReference>
<evidence type="ECO:0000259" key="4">
    <source>
        <dbReference type="Pfam" id="PF00462"/>
    </source>
</evidence>
<gene>
    <name evidence="6" type="ORF">ACHHYP_08927</name>
</gene>
<dbReference type="Pfam" id="PF00462">
    <property type="entry name" value="Glutaredoxin"/>
    <property type="match status" value="1"/>
</dbReference>
<proteinExistence type="inferred from homology"/>
<dbReference type="Pfam" id="PF01507">
    <property type="entry name" value="PAPS_reduct"/>
    <property type="match status" value="1"/>
</dbReference>
<comment type="similarity">
    <text evidence="1">Belongs to the PAPS reductase family. CysH subfamily.</text>
</comment>
<dbReference type="Proteomes" id="UP000243579">
    <property type="component" value="Unassembled WGS sequence"/>
</dbReference>
<dbReference type="PROSITE" id="PS51354">
    <property type="entry name" value="GLUTAREDOXIN_2"/>
    <property type="match status" value="1"/>
</dbReference>
<dbReference type="PRINTS" id="PR00160">
    <property type="entry name" value="GLUTAREDOXIN"/>
</dbReference>
<dbReference type="SUPFAM" id="SSF52833">
    <property type="entry name" value="Thioredoxin-like"/>
    <property type="match status" value="1"/>
</dbReference>
<evidence type="ECO:0000313" key="7">
    <source>
        <dbReference type="Proteomes" id="UP000243579"/>
    </source>
</evidence>
<evidence type="ECO:0000256" key="2">
    <source>
        <dbReference type="ARBA" id="ARBA00023002"/>
    </source>
</evidence>
<keyword evidence="7" id="KW-1185">Reference proteome</keyword>
<dbReference type="GO" id="GO:0004604">
    <property type="term" value="F:phosphoadenylyl-sulfate reductase (thioredoxin) activity"/>
    <property type="evidence" value="ECO:0007669"/>
    <property type="project" value="InterPro"/>
</dbReference>
<dbReference type="CDD" id="cd02066">
    <property type="entry name" value="GRX_family"/>
    <property type="match status" value="1"/>
</dbReference>
<dbReference type="NCBIfam" id="TIGR00434">
    <property type="entry name" value="cysH"/>
    <property type="match status" value="1"/>
</dbReference>
<dbReference type="InterPro" id="IPR014729">
    <property type="entry name" value="Rossmann-like_a/b/a_fold"/>
</dbReference>
<dbReference type="GO" id="GO:0019379">
    <property type="term" value="P:sulfate assimilation, phosphoadenylyl sulfate reduction by phosphoadenylyl-sulfate reductase (thioredoxin)"/>
    <property type="evidence" value="ECO:0007669"/>
    <property type="project" value="InterPro"/>
</dbReference>
<keyword evidence="2" id="KW-0560">Oxidoreductase</keyword>
<evidence type="ECO:0000256" key="3">
    <source>
        <dbReference type="ARBA" id="ARBA00024327"/>
    </source>
</evidence>
<feature type="domain" description="Glutaredoxin" evidence="4">
    <location>
        <begin position="259"/>
        <end position="319"/>
    </location>
</feature>
<reference evidence="6 7" key="1">
    <citation type="journal article" date="2014" name="Genome Biol. Evol.">
        <title>The secreted proteins of Achlya hypogyna and Thraustotheca clavata identify the ancestral oomycete secretome and reveal gene acquisitions by horizontal gene transfer.</title>
        <authorList>
            <person name="Misner I."/>
            <person name="Blouin N."/>
            <person name="Leonard G."/>
            <person name="Richards T.A."/>
            <person name="Lane C.E."/>
        </authorList>
    </citation>
    <scope>NUCLEOTIDE SEQUENCE [LARGE SCALE GENOMIC DNA]</scope>
    <source>
        <strain evidence="6 7">ATCC 48635</strain>
    </source>
</reference>
<evidence type="ECO:0000259" key="5">
    <source>
        <dbReference type="Pfam" id="PF01507"/>
    </source>
</evidence>
<dbReference type="STRING" id="1202772.A0A1V9ZJW6"/>
<dbReference type="PANTHER" id="PTHR46509:SF1">
    <property type="entry name" value="PHOSPHOADENOSINE PHOSPHOSULFATE REDUCTASE"/>
    <property type="match status" value="1"/>
</dbReference>
<name>A0A1V9ZJW6_ACHHY</name>